<dbReference type="EMBL" id="QEFB01000005">
    <property type="protein sequence ID" value="PWC07341.1"/>
    <property type="molecule type" value="Genomic_DNA"/>
</dbReference>
<name>A0A2U1TEN3_9MICO</name>
<evidence type="ECO:0000313" key="1">
    <source>
        <dbReference type="EMBL" id="PWC07341.1"/>
    </source>
</evidence>
<dbReference type="Proteomes" id="UP000244962">
    <property type="component" value="Unassembled WGS sequence"/>
</dbReference>
<dbReference type="OrthoDB" id="5149023at2"/>
<sequence>MTEATLLLGNISAEHVSQQHVTPPTLNDDEYIATLSTSSPGAPGYVVGRRVQGKAYDRIVMNYGPADKPWQRTWQLDADRGARVNYQILDDTSSTGFATAER</sequence>
<protein>
    <submittedName>
        <fullName evidence="1">Uncharacterized protein</fullName>
    </submittedName>
</protein>
<reference evidence="2" key="1">
    <citation type="submission" date="2018-04" db="EMBL/GenBank/DDBJ databases">
        <authorList>
            <person name="Liu S."/>
            <person name="Wang Z."/>
            <person name="Li J."/>
        </authorList>
    </citation>
    <scope>NUCLEOTIDE SEQUENCE [LARGE SCALE GENOMIC DNA]</scope>
    <source>
        <strain evidence="2">622</strain>
    </source>
</reference>
<keyword evidence="2" id="KW-1185">Reference proteome</keyword>
<organism evidence="1 2">
    <name type="scientific">Mycetocola zhujimingii</name>
    <dbReference type="NCBI Taxonomy" id="2079792"/>
    <lineage>
        <taxon>Bacteria</taxon>
        <taxon>Bacillati</taxon>
        <taxon>Actinomycetota</taxon>
        <taxon>Actinomycetes</taxon>
        <taxon>Micrococcales</taxon>
        <taxon>Microbacteriaceae</taxon>
        <taxon>Mycetocola</taxon>
    </lineage>
</organism>
<dbReference type="KEGG" id="myl:C3E77_04165"/>
<proteinExistence type="predicted"/>
<accession>A0A2U1TEN3</accession>
<comment type="caution">
    <text evidence="1">The sequence shown here is derived from an EMBL/GenBank/DDBJ whole genome shotgun (WGS) entry which is preliminary data.</text>
</comment>
<evidence type="ECO:0000313" key="2">
    <source>
        <dbReference type="Proteomes" id="UP000244962"/>
    </source>
</evidence>
<gene>
    <name evidence="1" type="ORF">DF223_06875</name>
</gene>
<dbReference type="AlphaFoldDB" id="A0A2U1TEN3"/>